<evidence type="ECO:0000256" key="1">
    <source>
        <dbReference type="SAM" id="MobiDB-lite"/>
    </source>
</evidence>
<gene>
    <name evidence="2" type="ORF">BACPEC_01473</name>
</gene>
<dbReference type="STRING" id="483218.BACPEC_01473"/>
<organism evidence="2 3">
    <name type="scientific">[Bacteroides] pectinophilus ATCC 43243</name>
    <dbReference type="NCBI Taxonomy" id="483218"/>
    <lineage>
        <taxon>Bacteria</taxon>
        <taxon>Bacillati</taxon>
        <taxon>Bacillota</taxon>
        <taxon>Clostridia</taxon>
        <taxon>Eubacteriales</taxon>
    </lineage>
</organism>
<keyword evidence="3" id="KW-1185">Reference proteome</keyword>
<dbReference type="AlphaFoldDB" id="B7ATK1"/>
<protein>
    <submittedName>
        <fullName evidence="2">Uncharacterized protein</fullName>
    </submittedName>
</protein>
<reference evidence="2 3" key="2">
    <citation type="submission" date="2008-11" db="EMBL/GenBank/DDBJ databases">
        <authorList>
            <person name="Fulton L."/>
            <person name="Clifton S."/>
            <person name="Fulton B."/>
            <person name="Xu J."/>
            <person name="Minx P."/>
            <person name="Pepin K.H."/>
            <person name="Johnson M."/>
            <person name="Bhonagiri V."/>
            <person name="Nash W.E."/>
            <person name="Mardis E.R."/>
            <person name="Wilson R.K."/>
        </authorList>
    </citation>
    <scope>NUCLEOTIDE SEQUENCE [LARGE SCALE GENOMIC DNA]</scope>
    <source>
        <strain evidence="2 3">ATCC 43243</strain>
    </source>
</reference>
<dbReference type="Proteomes" id="UP000003136">
    <property type="component" value="Unassembled WGS sequence"/>
</dbReference>
<feature type="region of interest" description="Disordered" evidence="1">
    <location>
        <begin position="1"/>
        <end position="20"/>
    </location>
</feature>
<dbReference type="HOGENOM" id="CLU_137779_0_0_9"/>
<evidence type="ECO:0000313" key="2">
    <source>
        <dbReference type="EMBL" id="EEC56985.1"/>
    </source>
</evidence>
<dbReference type="eggNOG" id="ENOG5032X2Q">
    <property type="taxonomic scope" value="Bacteria"/>
</dbReference>
<evidence type="ECO:0000313" key="3">
    <source>
        <dbReference type="Proteomes" id="UP000003136"/>
    </source>
</evidence>
<proteinExistence type="predicted"/>
<dbReference type="Gene3D" id="2.20.70.10">
    <property type="match status" value="1"/>
</dbReference>
<accession>B7ATK1</accession>
<dbReference type="EMBL" id="ABVQ01000036">
    <property type="protein sequence ID" value="EEC56985.1"/>
    <property type="molecule type" value="Genomic_DNA"/>
</dbReference>
<sequence>MALPKSKSAGSGETDERKIKAQRYERTKICPDCGTNMKYMFGEQFKCPKCGRTELSDFGRVKEFLEKAGPQPAIIISDETGVSLEYVNMLLRQGRIEIPDGSDTYIKCQKCGTDIRYGRYCPDCMLKIAKSVNGVMWMEDVGEKPTHRGGEEMRYLDKMKKKR</sequence>
<comment type="caution">
    <text evidence="2">The sequence shown here is derived from an EMBL/GenBank/DDBJ whole genome shotgun (WGS) entry which is preliminary data.</text>
</comment>
<reference evidence="2 3" key="1">
    <citation type="submission" date="2008-11" db="EMBL/GenBank/DDBJ databases">
        <title>Draft genome sequence of Bacteroides pectinophilus (ATCC 43243).</title>
        <authorList>
            <person name="Sudarsanam P."/>
            <person name="Ley R."/>
            <person name="Guruge J."/>
            <person name="Turnbaugh P.J."/>
            <person name="Mahowald M."/>
            <person name="Liep D."/>
            <person name="Gordon J."/>
        </authorList>
    </citation>
    <scope>NUCLEOTIDE SEQUENCE [LARGE SCALE GENOMIC DNA]</scope>
    <source>
        <strain evidence="2 3">ATCC 43243</strain>
    </source>
</reference>
<name>B7ATK1_9FIRM</name>